<dbReference type="EMBL" id="BARW01013083">
    <property type="protein sequence ID" value="GAI75943.1"/>
    <property type="molecule type" value="Genomic_DNA"/>
</dbReference>
<reference evidence="2" key="1">
    <citation type="journal article" date="2014" name="Front. Microbiol.">
        <title>High frequency of phylogenetically diverse reductive dehalogenase-homologous genes in deep subseafloor sedimentary metagenomes.</title>
        <authorList>
            <person name="Kawai M."/>
            <person name="Futagami T."/>
            <person name="Toyoda A."/>
            <person name="Takaki Y."/>
            <person name="Nishi S."/>
            <person name="Hori S."/>
            <person name="Arai W."/>
            <person name="Tsubouchi T."/>
            <person name="Morono Y."/>
            <person name="Uchiyama I."/>
            <person name="Ito T."/>
            <person name="Fujiyama A."/>
            <person name="Inagaki F."/>
            <person name="Takami H."/>
        </authorList>
    </citation>
    <scope>NUCLEOTIDE SEQUENCE</scope>
    <source>
        <strain evidence="2">Expedition CK06-06</strain>
    </source>
</reference>
<protein>
    <recommendedName>
        <fullName evidence="1">Phosphoadenosine phosphosulphate reductase domain-containing protein</fullName>
    </recommendedName>
</protein>
<evidence type="ECO:0000259" key="1">
    <source>
        <dbReference type="Pfam" id="PF01507"/>
    </source>
</evidence>
<proteinExistence type="predicted"/>
<evidence type="ECO:0000313" key="2">
    <source>
        <dbReference type="EMBL" id="GAI75943.1"/>
    </source>
</evidence>
<dbReference type="AlphaFoldDB" id="X1R5X0"/>
<dbReference type="SUPFAM" id="SSF52402">
    <property type="entry name" value="Adenine nucleotide alpha hydrolases-like"/>
    <property type="match status" value="1"/>
</dbReference>
<name>X1R5X0_9ZZZZ</name>
<feature type="domain" description="Phosphoadenosine phosphosulphate reductase" evidence="1">
    <location>
        <begin position="8"/>
        <end position="57"/>
    </location>
</feature>
<feature type="non-terminal residue" evidence="2">
    <location>
        <position position="58"/>
    </location>
</feature>
<dbReference type="Gene3D" id="3.40.50.620">
    <property type="entry name" value="HUPs"/>
    <property type="match status" value="1"/>
</dbReference>
<dbReference type="Pfam" id="PF01507">
    <property type="entry name" value="PAPS_reduct"/>
    <property type="match status" value="1"/>
</dbReference>
<accession>X1R5X0</accession>
<organism evidence="2">
    <name type="scientific">marine sediment metagenome</name>
    <dbReference type="NCBI Taxonomy" id="412755"/>
    <lineage>
        <taxon>unclassified sequences</taxon>
        <taxon>metagenomes</taxon>
        <taxon>ecological metagenomes</taxon>
    </lineage>
</organism>
<gene>
    <name evidence="2" type="ORF">S12H4_24224</name>
</gene>
<dbReference type="InterPro" id="IPR002500">
    <property type="entry name" value="PAPS_reduct_dom"/>
</dbReference>
<sequence length="58" mass="6641">MGKSKVRHILSISGGKDSAALAIYMRDRVPDMEYVFCDTHEELPETYEYIDKLEAFLG</sequence>
<dbReference type="GO" id="GO:0003824">
    <property type="term" value="F:catalytic activity"/>
    <property type="evidence" value="ECO:0007669"/>
    <property type="project" value="InterPro"/>
</dbReference>
<comment type="caution">
    <text evidence="2">The sequence shown here is derived from an EMBL/GenBank/DDBJ whole genome shotgun (WGS) entry which is preliminary data.</text>
</comment>
<dbReference type="InterPro" id="IPR014729">
    <property type="entry name" value="Rossmann-like_a/b/a_fold"/>
</dbReference>